<reference evidence="15" key="1">
    <citation type="journal article" date="2019" name="Int. J. Syst. Evol. Microbiol.">
        <title>The Global Catalogue of Microorganisms (GCM) 10K type strain sequencing project: providing services to taxonomists for standard genome sequencing and annotation.</title>
        <authorList>
            <consortium name="The Broad Institute Genomics Platform"/>
            <consortium name="The Broad Institute Genome Sequencing Center for Infectious Disease"/>
            <person name="Wu L."/>
            <person name="Ma J."/>
        </authorList>
    </citation>
    <scope>NUCLEOTIDE SEQUENCE [LARGE SCALE GENOMIC DNA]</scope>
    <source>
        <strain evidence="15">JCM 19134</strain>
    </source>
</reference>
<name>A0AAV3TZZ0_9ALTE</name>
<feature type="binding site" evidence="9 11">
    <location>
        <position position="193"/>
    </location>
    <ligand>
        <name>substrate</name>
    </ligand>
</feature>
<evidence type="ECO:0000313" key="14">
    <source>
        <dbReference type="EMBL" id="GAA4936985.1"/>
    </source>
</evidence>
<feature type="binding site" evidence="9 11">
    <location>
        <position position="223"/>
    </location>
    <ligand>
        <name>substrate</name>
    </ligand>
</feature>
<evidence type="ECO:0000256" key="12">
    <source>
        <dbReference type="RuleBase" id="RU000512"/>
    </source>
</evidence>
<evidence type="ECO:0000256" key="4">
    <source>
        <dbReference type="ARBA" id="ARBA00022793"/>
    </source>
</evidence>
<feature type="binding site" evidence="9">
    <location>
        <begin position="72"/>
        <end position="81"/>
    </location>
    <ligand>
        <name>substrate</name>
    </ligand>
</feature>
<keyword evidence="4 9" id="KW-0210">Decarboxylase</keyword>
<evidence type="ECO:0000256" key="9">
    <source>
        <dbReference type="HAMAP-Rule" id="MF_01200"/>
    </source>
</evidence>
<comment type="similarity">
    <text evidence="8 9">Belongs to the OMP decarboxylase family. Type 1 subfamily.</text>
</comment>
<dbReference type="RefSeq" id="WP_345418992.1">
    <property type="nucleotide sequence ID" value="NZ_AP031496.1"/>
</dbReference>
<proteinExistence type="inferred from homology"/>
<feature type="active site" description="Proton donor" evidence="9">
    <location>
        <position position="74"/>
    </location>
</feature>
<dbReference type="PROSITE" id="PS00156">
    <property type="entry name" value="OMPDECASE"/>
    <property type="match status" value="1"/>
</dbReference>
<evidence type="ECO:0000313" key="15">
    <source>
        <dbReference type="Proteomes" id="UP001409585"/>
    </source>
</evidence>
<keyword evidence="6 9" id="KW-0456">Lyase</keyword>
<dbReference type="InterPro" id="IPR047596">
    <property type="entry name" value="OMPdecase_bac"/>
</dbReference>
<dbReference type="PANTHER" id="PTHR32119:SF2">
    <property type="entry name" value="OROTIDINE 5'-PHOSPHATE DECARBOXYLASE"/>
    <property type="match status" value="1"/>
</dbReference>
<organism evidence="14 15">
    <name type="scientific">Halioxenophilus aromaticivorans</name>
    <dbReference type="NCBI Taxonomy" id="1306992"/>
    <lineage>
        <taxon>Bacteria</taxon>
        <taxon>Pseudomonadati</taxon>
        <taxon>Pseudomonadota</taxon>
        <taxon>Gammaproteobacteria</taxon>
        <taxon>Alteromonadales</taxon>
        <taxon>Alteromonadaceae</taxon>
        <taxon>Halioxenophilus</taxon>
    </lineage>
</organism>
<comment type="catalytic activity">
    <reaction evidence="7 9 12">
        <text>orotidine 5'-phosphate + H(+) = UMP + CO2</text>
        <dbReference type="Rhea" id="RHEA:11596"/>
        <dbReference type="ChEBI" id="CHEBI:15378"/>
        <dbReference type="ChEBI" id="CHEBI:16526"/>
        <dbReference type="ChEBI" id="CHEBI:57538"/>
        <dbReference type="ChEBI" id="CHEBI:57865"/>
        <dbReference type="EC" id="4.1.1.23"/>
    </reaction>
</comment>
<keyword evidence="5 9" id="KW-0665">Pyrimidine biosynthesis</keyword>
<comment type="subunit">
    <text evidence="3 9">Homodimer.</text>
</comment>
<dbReference type="CDD" id="cd04725">
    <property type="entry name" value="OMP_decarboxylase_like"/>
    <property type="match status" value="1"/>
</dbReference>
<dbReference type="HAMAP" id="MF_01200_B">
    <property type="entry name" value="OMPdecase_type1_B"/>
    <property type="match status" value="1"/>
</dbReference>
<evidence type="ECO:0000256" key="11">
    <source>
        <dbReference type="PIRSR" id="PIRSR614732-2"/>
    </source>
</evidence>
<protein>
    <recommendedName>
        <fullName evidence="9">Orotidine 5'-phosphate decarboxylase</fullName>
        <ecNumber evidence="9">4.1.1.23</ecNumber>
    </recommendedName>
    <alternativeName>
        <fullName evidence="9">OMP decarboxylase</fullName>
        <shortName evidence="9">OMPDCase</shortName>
        <shortName evidence="9">OMPdecase</shortName>
    </alternativeName>
</protein>
<dbReference type="AlphaFoldDB" id="A0AAV3TZZ0"/>
<evidence type="ECO:0000256" key="1">
    <source>
        <dbReference type="ARBA" id="ARBA00002356"/>
    </source>
</evidence>
<dbReference type="NCBIfam" id="TIGR01740">
    <property type="entry name" value="pyrF"/>
    <property type="match status" value="1"/>
</dbReference>
<evidence type="ECO:0000256" key="7">
    <source>
        <dbReference type="ARBA" id="ARBA00049157"/>
    </source>
</evidence>
<evidence type="ECO:0000256" key="6">
    <source>
        <dbReference type="ARBA" id="ARBA00023239"/>
    </source>
</evidence>
<evidence type="ECO:0000256" key="2">
    <source>
        <dbReference type="ARBA" id="ARBA00004861"/>
    </source>
</evidence>
<feature type="binding site" evidence="9 11">
    <location>
        <position position="222"/>
    </location>
    <ligand>
        <name>substrate</name>
    </ligand>
</feature>
<dbReference type="Pfam" id="PF00215">
    <property type="entry name" value="OMPdecase"/>
    <property type="match status" value="1"/>
</dbReference>
<evidence type="ECO:0000259" key="13">
    <source>
        <dbReference type="SMART" id="SM00934"/>
    </source>
</evidence>
<keyword evidence="15" id="KW-1185">Reference proteome</keyword>
<dbReference type="GO" id="GO:0005829">
    <property type="term" value="C:cytosol"/>
    <property type="evidence" value="ECO:0007669"/>
    <property type="project" value="TreeGrafter"/>
</dbReference>
<dbReference type="SMART" id="SM00934">
    <property type="entry name" value="OMPdecase"/>
    <property type="match status" value="1"/>
</dbReference>
<comment type="caution">
    <text evidence="14">The sequence shown here is derived from an EMBL/GenBank/DDBJ whole genome shotgun (WGS) entry which is preliminary data.</text>
</comment>
<sequence>MSNSSLAGGNASSATKQIIVALDYDCAQDALAMGKLLDPSQCRVKVGKELFTAAGPAVVEGLQTMGFEVFLDLKFHDIPNTCAKAVKAAAELGVWMVNVHASGGEKMMAAAKDVLTGVSGRAPILIGVTVLTSMSGDDLASLGLTVSTEQQVMKLAALVQKSGLDGVVCSAQEAQQIKQQLGRDFVTVTPGIRPAGSDANDQVRITTPEQAISMGSDYLVVGRPITQAPEPKLACQQIISSIS</sequence>
<dbReference type="EMBL" id="BAABLX010000007">
    <property type="protein sequence ID" value="GAA4936985.1"/>
    <property type="molecule type" value="Genomic_DNA"/>
</dbReference>
<dbReference type="Gene3D" id="3.20.20.70">
    <property type="entry name" value="Aldolase class I"/>
    <property type="match status" value="1"/>
</dbReference>
<dbReference type="EC" id="4.1.1.23" evidence="9"/>
<dbReference type="InterPro" id="IPR013785">
    <property type="entry name" value="Aldolase_TIM"/>
</dbReference>
<dbReference type="SUPFAM" id="SSF51366">
    <property type="entry name" value="Ribulose-phoshate binding barrel"/>
    <property type="match status" value="1"/>
</dbReference>
<dbReference type="GO" id="GO:0044205">
    <property type="term" value="P:'de novo' UMP biosynthetic process"/>
    <property type="evidence" value="ECO:0007669"/>
    <property type="project" value="UniProtKB-UniRule"/>
</dbReference>
<evidence type="ECO:0000256" key="3">
    <source>
        <dbReference type="ARBA" id="ARBA00011738"/>
    </source>
</evidence>
<accession>A0AAV3TZZ0</accession>
<dbReference type="InterPro" id="IPR014732">
    <property type="entry name" value="OMPdecase"/>
</dbReference>
<dbReference type="FunFam" id="3.20.20.70:FF:000015">
    <property type="entry name" value="Orotidine 5'-phosphate decarboxylase"/>
    <property type="match status" value="1"/>
</dbReference>
<comment type="function">
    <text evidence="1 9">Catalyzes the decarboxylation of orotidine 5'-monophosphate (OMP) to uridine 5'-monophosphate (UMP).</text>
</comment>
<evidence type="ECO:0000256" key="5">
    <source>
        <dbReference type="ARBA" id="ARBA00022975"/>
    </source>
</evidence>
<feature type="binding site" evidence="9 11">
    <location>
        <position position="202"/>
    </location>
    <ligand>
        <name>substrate</name>
    </ligand>
</feature>
<feature type="domain" description="Orotidine 5'-phosphate decarboxylase" evidence="13">
    <location>
        <begin position="17"/>
        <end position="238"/>
    </location>
</feature>
<dbReference type="PANTHER" id="PTHR32119">
    <property type="entry name" value="OROTIDINE 5'-PHOSPHATE DECARBOXYLASE"/>
    <property type="match status" value="1"/>
</dbReference>
<dbReference type="GO" id="GO:0004590">
    <property type="term" value="F:orotidine-5'-phosphate decarboxylase activity"/>
    <property type="evidence" value="ECO:0007669"/>
    <property type="project" value="UniProtKB-UniRule"/>
</dbReference>
<evidence type="ECO:0000256" key="10">
    <source>
        <dbReference type="PIRSR" id="PIRSR614732-1"/>
    </source>
</evidence>
<comment type="pathway">
    <text evidence="2 9 12">Pyrimidine metabolism; UMP biosynthesis via de novo pathway; UMP from orotate: step 2/2.</text>
</comment>
<feature type="active site" description="For OMPdecase activity" evidence="10">
    <location>
        <position position="74"/>
    </location>
</feature>
<dbReference type="NCBIfam" id="NF001273">
    <property type="entry name" value="PRK00230.1"/>
    <property type="match status" value="1"/>
</dbReference>
<feature type="active site" description="For OMPdecase activity" evidence="10">
    <location>
        <position position="77"/>
    </location>
</feature>
<dbReference type="InterPro" id="IPR018089">
    <property type="entry name" value="OMPdecase_AS"/>
</dbReference>
<evidence type="ECO:0000256" key="8">
    <source>
        <dbReference type="ARBA" id="ARBA00061012"/>
    </source>
</evidence>
<feature type="binding site" evidence="9 11">
    <location>
        <position position="45"/>
    </location>
    <ligand>
        <name>substrate</name>
    </ligand>
</feature>
<feature type="binding site" evidence="9 11">
    <location>
        <position position="132"/>
    </location>
    <ligand>
        <name>substrate</name>
    </ligand>
</feature>
<dbReference type="InterPro" id="IPR011060">
    <property type="entry name" value="RibuloseP-bd_barrel"/>
</dbReference>
<gene>
    <name evidence="9 14" type="primary">pyrF</name>
    <name evidence="14" type="ORF">GCM10025791_13400</name>
</gene>
<feature type="active site" description="For OMPdecase activity" evidence="10">
    <location>
        <position position="72"/>
    </location>
</feature>
<feature type="binding site" evidence="9 11">
    <location>
        <position position="23"/>
    </location>
    <ligand>
        <name>substrate</name>
    </ligand>
</feature>
<dbReference type="Proteomes" id="UP001409585">
    <property type="component" value="Unassembled WGS sequence"/>
</dbReference>
<dbReference type="GO" id="GO:0006207">
    <property type="term" value="P:'de novo' pyrimidine nucleobase biosynthetic process"/>
    <property type="evidence" value="ECO:0007669"/>
    <property type="project" value="InterPro"/>
</dbReference>
<dbReference type="InterPro" id="IPR001754">
    <property type="entry name" value="OMPdeCOase_dom"/>
</dbReference>